<evidence type="ECO:0000313" key="1">
    <source>
        <dbReference type="EMBL" id="CAE0314611.1"/>
    </source>
</evidence>
<reference evidence="1" key="1">
    <citation type="submission" date="2021-01" db="EMBL/GenBank/DDBJ databases">
        <authorList>
            <person name="Corre E."/>
            <person name="Pelletier E."/>
            <person name="Niang G."/>
            <person name="Scheremetjew M."/>
            <person name="Finn R."/>
            <person name="Kale V."/>
            <person name="Holt S."/>
            <person name="Cochrane G."/>
            <person name="Meng A."/>
            <person name="Brown T."/>
            <person name="Cohen L."/>
        </authorList>
    </citation>
    <scope>NUCLEOTIDE SEQUENCE</scope>
    <source>
        <strain evidence="1">Fehren 1</strain>
    </source>
</reference>
<organism evidence="1">
    <name type="scientific">Favella ehrenbergii</name>
    <dbReference type="NCBI Taxonomy" id="182087"/>
    <lineage>
        <taxon>Eukaryota</taxon>
        <taxon>Sar</taxon>
        <taxon>Alveolata</taxon>
        <taxon>Ciliophora</taxon>
        <taxon>Intramacronucleata</taxon>
        <taxon>Spirotrichea</taxon>
        <taxon>Choreotrichia</taxon>
        <taxon>Tintinnida</taxon>
        <taxon>Xystonellidae</taxon>
        <taxon>Favella</taxon>
    </lineage>
</organism>
<protein>
    <submittedName>
        <fullName evidence="1">Uncharacterized protein</fullName>
    </submittedName>
</protein>
<sequence length="129" mass="14330">MSPSEVAQDSPIIQALFREVHSRTAKQGVSQRAAMAQMLKELSEPVDTEAFRVHVARLVDRIKQQRKASLVPEGRSQQDFPHIVFEEQFVSALAQSMGMDIATIKALQQGEIGAEDIKFDLLGGIENRV</sequence>
<dbReference type="AlphaFoldDB" id="A0A7S3I5U3"/>
<accession>A0A7S3I5U3</accession>
<name>A0A7S3I5U3_9SPIT</name>
<dbReference type="EMBL" id="HBIE01031476">
    <property type="protein sequence ID" value="CAE0314611.1"/>
    <property type="molecule type" value="Transcribed_RNA"/>
</dbReference>
<gene>
    <name evidence="1" type="ORF">FEHR0123_LOCUS9537</name>
</gene>
<proteinExistence type="predicted"/>